<evidence type="ECO:0000256" key="1">
    <source>
        <dbReference type="ARBA" id="ARBA00001933"/>
    </source>
</evidence>
<dbReference type="Gene3D" id="3.30.470.10">
    <property type="match status" value="1"/>
</dbReference>
<dbReference type="PANTHER" id="PTHR42743:SF11">
    <property type="entry name" value="AMINODEOXYCHORISMATE LYASE"/>
    <property type="match status" value="1"/>
</dbReference>
<accession>A0ABS7G5N3</accession>
<proteinExistence type="inferred from homology"/>
<keyword evidence="3 5" id="KW-0663">Pyridoxal phosphate</keyword>
<dbReference type="InterPro" id="IPR018300">
    <property type="entry name" value="Aminotrans_IV_CS"/>
</dbReference>
<dbReference type="GO" id="GO:0008483">
    <property type="term" value="F:transaminase activity"/>
    <property type="evidence" value="ECO:0007669"/>
    <property type="project" value="UniProtKB-KW"/>
</dbReference>
<keyword evidence="6" id="KW-0032">Aminotransferase</keyword>
<dbReference type="PANTHER" id="PTHR42743">
    <property type="entry name" value="AMINO-ACID AMINOTRANSFERASE"/>
    <property type="match status" value="1"/>
</dbReference>
<evidence type="ECO:0000256" key="4">
    <source>
        <dbReference type="RuleBase" id="RU004106"/>
    </source>
</evidence>
<sequence length="279" mass="28970">MTTEQGKVWVNGDLVDPAQATVSVFDHGVLVGDGVFETVKAQHGEPFALTRHLRRLARSAAGLGLPEPDQDAIAQGVLEVLAAAPRTPLGRVRITHTSGVGPLGSDRGDQGATTVVAHAEQKPFPATAAVTVVPWPRNERGALTGLKTTSYADNALALAYAHERGGGEAIFGNLAGNLCEGTGSNIFLVLDGRLVTPTLASGCLAGVTRALVLEWCGGEEQDVPLADLYRAEEAFLVSTTRDVQPIAAVDDTALPAAPGPVTAKAMEVFAARAAERLDP</sequence>
<evidence type="ECO:0000313" key="6">
    <source>
        <dbReference type="EMBL" id="MBW8487194.1"/>
    </source>
</evidence>
<evidence type="ECO:0000313" key="7">
    <source>
        <dbReference type="Proteomes" id="UP000774570"/>
    </source>
</evidence>
<keyword evidence="6" id="KW-0808">Transferase</keyword>
<evidence type="ECO:0000256" key="2">
    <source>
        <dbReference type="ARBA" id="ARBA00009320"/>
    </source>
</evidence>
<keyword evidence="7" id="KW-1185">Reference proteome</keyword>
<dbReference type="InterPro" id="IPR043131">
    <property type="entry name" value="BCAT-like_N"/>
</dbReference>
<dbReference type="InterPro" id="IPR036038">
    <property type="entry name" value="Aminotransferase-like"/>
</dbReference>
<dbReference type="Gene3D" id="3.20.10.10">
    <property type="entry name" value="D-amino Acid Aminotransferase, subunit A, domain 2"/>
    <property type="match status" value="1"/>
</dbReference>
<dbReference type="Proteomes" id="UP000774570">
    <property type="component" value="Unassembled WGS sequence"/>
</dbReference>
<name>A0ABS7G5N3_9ACTN</name>
<gene>
    <name evidence="6" type="ORF">K1Y72_32870</name>
</gene>
<evidence type="ECO:0000256" key="3">
    <source>
        <dbReference type="ARBA" id="ARBA00022898"/>
    </source>
</evidence>
<protein>
    <submittedName>
        <fullName evidence="6">Aminotransferase class IV</fullName>
    </submittedName>
</protein>
<dbReference type="PROSITE" id="PS00770">
    <property type="entry name" value="AA_TRANSFER_CLASS_4"/>
    <property type="match status" value="1"/>
</dbReference>
<reference evidence="6 7" key="1">
    <citation type="submission" date="2021-07" db="EMBL/GenBank/DDBJ databases">
        <title>Actinomadura sp. PM05-2 isolated from lichen.</title>
        <authorList>
            <person name="Somphong A."/>
            <person name="Phongsopitanun W."/>
            <person name="Tanasupawat S."/>
            <person name="Peongsungnone V."/>
        </authorList>
    </citation>
    <scope>NUCLEOTIDE SEQUENCE [LARGE SCALE GENOMIC DNA]</scope>
    <source>
        <strain evidence="6 7">PM05-2</strain>
    </source>
</reference>
<comment type="caution">
    <text evidence="6">The sequence shown here is derived from an EMBL/GenBank/DDBJ whole genome shotgun (WGS) entry which is preliminary data.</text>
</comment>
<dbReference type="SUPFAM" id="SSF56752">
    <property type="entry name" value="D-aminoacid aminotransferase-like PLP-dependent enzymes"/>
    <property type="match status" value="1"/>
</dbReference>
<dbReference type="RefSeq" id="WP_220170433.1">
    <property type="nucleotide sequence ID" value="NZ_JAIBOA010000031.1"/>
</dbReference>
<comment type="similarity">
    <text evidence="2 4">Belongs to the class-IV pyridoxal-phosphate-dependent aminotransferase family.</text>
</comment>
<evidence type="ECO:0000256" key="5">
    <source>
        <dbReference type="RuleBase" id="RU004516"/>
    </source>
</evidence>
<organism evidence="6 7">
    <name type="scientific">Actinomadura parmotrematis</name>
    <dbReference type="NCBI Taxonomy" id="2864039"/>
    <lineage>
        <taxon>Bacteria</taxon>
        <taxon>Bacillati</taxon>
        <taxon>Actinomycetota</taxon>
        <taxon>Actinomycetes</taxon>
        <taxon>Streptosporangiales</taxon>
        <taxon>Thermomonosporaceae</taxon>
        <taxon>Actinomadura</taxon>
    </lineage>
</organism>
<dbReference type="EMBL" id="JAIBOA010000031">
    <property type="protein sequence ID" value="MBW8487194.1"/>
    <property type="molecule type" value="Genomic_DNA"/>
</dbReference>
<comment type="cofactor">
    <cofactor evidence="1 5">
        <name>pyridoxal 5'-phosphate</name>
        <dbReference type="ChEBI" id="CHEBI:597326"/>
    </cofactor>
</comment>
<dbReference type="InterPro" id="IPR050571">
    <property type="entry name" value="Class-IV_PLP-Dep_Aminotrnsfr"/>
</dbReference>
<dbReference type="InterPro" id="IPR001544">
    <property type="entry name" value="Aminotrans_IV"/>
</dbReference>
<dbReference type="InterPro" id="IPR043132">
    <property type="entry name" value="BCAT-like_C"/>
</dbReference>
<dbReference type="Pfam" id="PF01063">
    <property type="entry name" value="Aminotran_4"/>
    <property type="match status" value="1"/>
</dbReference>